<feature type="region of interest" description="Disordered" evidence="1">
    <location>
        <begin position="222"/>
        <end position="255"/>
    </location>
</feature>
<gene>
    <name evidence="3" type="ORF">PSACC_03641</name>
</gene>
<evidence type="ECO:0000256" key="2">
    <source>
        <dbReference type="SAM" id="SignalP"/>
    </source>
</evidence>
<evidence type="ECO:0000256" key="1">
    <source>
        <dbReference type="SAM" id="MobiDB-lite"/>
    </source>
</evidence>
<comment type="caution">
    <text evidence="3">The sequence shown here is derived from an EMBL/GenBank/DDBJ whole genome shotgun (WGS) entry which is preliminary data.</text>
</comment>
<dbReference type="EMBL" id="MTSL01000216">
    <property type="protein sequence ID" value="PJF16548.1"/>
    <property type="molecule type" value="Genomic_DNA"/>
</dbReference>
<sequence>MKLFPIASVSPIALLVLASMWCVSNAKVFLDKVHAFNVQRISSTGLAGRTDAISLSNMGRSANHQVPKTLIEFTEDNARVEMSSGGIVVVMRDQKVIVPDPDELGCLQKHLPQLDLKTEFEAKEGDLVIFIHPLNRKWHVKPVDLTGTFSNQDFDVELLQGFLKYSKNFWDVAIVAGTVSTKSEEDRSKGSIVFVPPPKVSEKRGLNGLGALIIQELMRAQNRRGDGTTGDSTDHDSDGGRAPSFTIDLGTLGTG</sequence>
<accession>A0A2H9TFI3</accession>
<feature type="chain" id="PRO_5014110898" evidence="2">
    <location>
        <begin position="27"/>
        <end position="255"/>
    </location>
</feature>
<keyword evidence="2" id="KW-0732">Signal</keyword>
<evidence type="ECO:0000313" key="3">
    <source>
        <dbReference type="EMBL" id="PJF16548.1"/>
    </source>
</evidence>
<proteinExistence type="predicted"/>
<dbReference type="Proteomes" id="UP000240830">
    <property type="component" value="Unassembled WGS sequence"/>
</dbReference>
<keyword evidence="4" id="KW-1185">Reference proteome</keyword>
<dbReference type="AlphaFoldDB" id="A0A2H9TFI3"/>
<name>A0A2H9TFI3_9FUNG</name>
<reference evidence="3 4" key="1">
    <citation type="submission" date="2016-10" db="EMBL/GenBank/DDBJ databases">
        <title>The genome of Paramicrosporidium saccamoebae is the missing link in understanding Cryptomycota and Microsporidia evolution.</title>
        <authorList>
            <person name="Quandt C.A."/>
            <person name="Beaudet D."/>
            <person name="Corsaro D."/>
            <person name="Michel R."/>
            <person name="Corradi N."/>
            <person name="James T."/>
        </authorList>
    </citation>
    <scope>NUCLEOTIDE SEQUENCE [LARGE SCALE GENOMIC DNA]</scope>
    <source>
        <strain evidence="3 4">KSL3</strain>
    </source>
</reference>
<feature type="signal peptide" evidence="2">
    <location>
        <begin position="1"/>
        <end position="26"/>
    </location>
</feature>
<protein>
    <submittedName>
        <fullName evidence="3">Uncharacterized protein</fullName>
    </submittedName>
</protein>
<evidence type="ECO:0000313" key="4">
    <source>
        <dbReference type="Proteomes" id="UP000240830"/>
    </source>
</evidence>
<organism evidence="3 4">
    <name type="scientific">Paramicrosporidium saccamoebae</name>
    <dbReference type="NCBI Taxonomy" id="1246581"/>
    <lineage>
        <taxon>Eukaryota</taxon>
        <taxon>Fungi</taxon>
        <taxon>Fungi incertae sedis</taxon>
        <taxon>Cryptomycota</taxon>
        <taxon>Cryptomycota incertae sedis</taxon>
        <taxon>Paramicrosporidium</taxon>
    </lineage>
</organism>